<dbReference type="InterPro" id="IPR036390">
    <property type="entry name" value="WH_DNA-bd_sf"/>
</dbReference>
<comment type="caution">
    <text evidence="2">The sequence shown here is derived from an EMBL/GenBank/DDBJ whole genome shotgun (WGS) entry which is preliminary data.</text>
</comment>
<dbReference type="RefSeq" id="WP_323219989.1">
    <property type="nucleotide sequence ID" value="NZ_JAYGHT010000135.1"/>
</dbReference>
<dbReference type="EMBL" id="JAYGHT010000135">
    <property type="protein sequence ID" value="MEA5521609.1"/>
    <property type="molecule type" value="Genomic_DNA"/>
</dbReference>
<gene>
    <name evidence="2" type="ORF">VB854_21970</name>
</gene>
<name>A0ABU5U377_9CYAN</name>
<feature type="region of interest" description="Disordered" evidence="1">
    <location>
        <begin position="240"/>
        <end position="266"/>
    </location>
</feature>
<reference evidence="2 3" key="1">
    <citation type="submission" date="2023-12" db="EMBL/GenBank/DDBJ databases">
        <title>Baltic Sea Cyanobacteria.</title>
        <authorList>
            <person name="Delbaje E."/>
            <person name="Fewer D.P."/>
            <person name="Shishido T.K."/>
        </authorList>
    </citation>
    <scope>NUCLEOTIDE SEQUENCE [LARGE SCALE GENOMIC DNA]</scope>
    <source>
        <strain evidence="2 3">CCNP 1315</strain>
    </source>
</reference>
<dbReference type="Proteomes" id="UP001301728">
    <property type="component" value="Unassembled WGS sequence"/>
</dbReference>
<dbReference type="SUPFAM" id="SSF46785">
    <property type="entry name" value="Winged helix' DNA-binding domain"/>
    <property type="match status" value="1"/>
</dbReference>
<proteinExistence type="predicted"/>
<organism evidence="2 3">
    <name type="scientific">Limnoraphis robusta CCNP1315</name>
    <dbReference type="NCBI Taxonomy" id="3110306"/>
    <lineage>
        <taxon>Bacteria</taxon>
        <taxon>Bacillati</taxon>
        <taxon>Cyanobacteriota</taxon>
        <taxon>Cyanophyceae</taxon>
        <taxon>Oscillatoriophycideae</taxon>
        <taxon>Oscillatoriales</taxon>
        <taxon>Sirenicapillariaceae</taxon>
        <taxon>Limnoraphis</taxon>
    </lineage>
</organism>
<evidence type="ECO:0000313" key="3">
    <source>
        <dbReference type="Proteomes" id="UP001301728"/>
    </source>
</evidence>
<evidence type="ECO:0000313" key="2">
    <source>
        <dbReference type="EMBL" id="MEA5521609.1"/>
    </source>
</evidence>
<protein>
    <submittedName>
        <fullName evidence="2">Uncharacterized protein</fullName>
    </submittedName>
</protein>
<feature type="compositionally biased region" description="Polar residues" evidence="1">
    <location>
        <begin position="243"/>
        <end position="266"/>
    </location>
</feature>
<accession>A0ABU5U377</accession>
<keyword evidence="3" id="KW-1185">Reference proteome</keyword>
<sequence>MKNLTTTSKTAQFTTATLGVVRHPSNLLVEFLEVWKRRSKVKACILSWLDSWHISKGETGWICASYQQIGKAFGYCRDTIGRHLKDLIKDGYIRRRNLLPHEKRYPTDTRKMYQINFPKLREKVDNEILTPSYDKSDGYPLKYQTVDVENQTDLNSYSNLSKSSLTHQEKAPLEKCVCVRGLEIFSERGESPEKEVFLETQEFSNNQELSNRQELLEKPEVLESEEVSECEKFTTHPEIGESENFSTNQEISEDFQPTTPPQNSSHAELITKLNQSIRPPFKPIQLGSVEWVMRRYPENITGAIKAVKQGLKQGWMKNPTGYLIRALKEGIKVEQNISGAMSRDYWWTWVGENWGKEKRNSLIERVSDLGQGLSVYFTNGLERPFDEIKQLSLEEVEALALETPETYPDEHPQDPISPQQVEYLQAIMRGIGS</sequence>
<evidence type="ECO:0000256" key="1">
    <source>
        <dbReference type="SAM" id="MobiDB-lite"/>
    </source>
</evidence>